<evidence type="ECO:0000256" key="1">
    <source>
        <dbReference type="ARBA" id="ARBA00001974"/>
    </source>
</evidence>
<evidence type="ECO:0000313" key="7">
    <source>
        <dbReference type="EMBL" id="CEO57995.1"/>
    </source>
</evidence>
<gene>
    <name evidence="7" type="ORF">BN869_000014053_1</name>
</gene>
<protein>
    <recommendedName>
        <fullName evidence="8">FAD/NAD(P)-binding domain-containing protein</fullName>
    </recommendedName>
</protein>
<dbReference type="InterPro" id="IPR050775">
    <property type="entry name" value="FAD-binding_Monooxygenases"/>
</dbReference>
<evidence type="ECO:0000256" key="6">
    <source>
        <dbReference type="ARBA" id="ARBA00023002"/>
    </source>
</evidence>
<dbReference type="AlphaFoldDB" id="A0A0B7KSK5"/>
<keyword evidence="4" id="KW-0274">FAD</keyword>
<evidence type="ECO:0000256" key="4">
    <source>
        <dbReference type="ARBA" id="ARBA00022827"/>
    </source>
</evidence>
<evidence type="ECO:0000256" key="2">
    <source>
        <dbReference type="ARBA" id="ARBA00010139"/>
    </source>
</evidence>
<organism evidence="7">
    <name type="scientific">Bionectria ochroleuca</name>
    <name type="common">Gliocladium roseum</name>
    <dbReference type="NCBI Taxonomy" id="29856"/>
    <lineage>
        <taxon>Eukaryota</taxon>
        <taxon>Fungi</taxon>
        <taxon>Dikarya</taxon>
        <taxon>Ascomycota</taxon>
        <taxon>Pezizomycotina</taxon>
        <taxon>Sordariomycetes</taxon>
        <taxon>Hypocreomycetidae</taxon>
        <taxon>Hypocreales</taxon>
        <taxon>Bionectriaceae</taxon>
        <taxon>Clonostachys</taxon>
    </lineage>
</organism>
<reference evidence="7" key="1">
    <citation type="submission" date="2015-01" db="EMBL/GenBank/DDBJ databases">
        <authorList>
            <person name="Durling Mikael"/>
        </authorList>
    </citation>
    <scope>NUCLEOTIDE SEQUENCE</scope>
</reference>
<evidence type="ECO:0000256" key="3">
    <source>
        <dbReference type="ARBA" id="ARBA00022630"/>
    </source>
</evidence>
<evidence type="ECO:0008006" key="8">
    <source>
        <dbReference type="Google" id="ProtNLM"/>
    </source>
</evidence>
<sequence>MKRWMTDIEERRRFDNVIELRHIKVYADYFIITGGIHTRPQAPRIPGLGLHAGPLFHTARWKYDVTGGSPTHPCLTGLQGKRVGIIGTGATAVQVVPEVAKWASALYVFQRTPSAIHELGQTETDQEEWTTRIANHQGWQRERMINLNRFPSSGPYNSTSDEKLVNDSWTKMPAFSALIGSPTWGIIEPTEKSIEDHVKNLYALDQPRSDAARVYIDKIVHDGPTAEKLKAWYSVWCKRPAFSDSYLQTFNQHNVHLVDTDGKGISSITEDGILVQGREYPIDILILSTGYRTPVYANGSPAARAGVQVFGRDGLGMDEKWLEQGVATLHGLYTHRFPNLFSVGHAQAGAAANFILTLDVMASHIADVIKEAQSRVGRPELGMVIEVEREAEENWTAECMKRAAWYAGMSSCTPDSPQQKEKPWLCWMKKMPKKSRASGRSEGMESYIGVLNAWKADGLLKGLKLSILS</sequence>
<keyword evidence="6" id="KW-0560">Oxidoreductase</keyword>
<keyword evidence="3" id="KW-0285">Flavoprotein</keyword>
<dbReference type="SUPFAM" id="SSF51905">
    <property type="entry name" value="FAD/NAD(P)-binding domain"/>
    <property type="match status" value="1"/>
</dbReference>
<evidence type="ECO:0000256" key="5">
    <source>
        <dbReference type="ARBA" id="ARBA00022857"/>
    </source>
</evidence>
<dbReference type="PANTHER" id="PTHR43098:SF2">
    <property type="entry name" value="FAD-BINDING MONOOXYGENASE AUSB-RELATED"/>
    <property type="match status" value="1"/>
</dbReference>
<name>A0A0B7KSK5_BIOOC</name>
<dbReference type="InterPro" id="IPR036188">
    <property type="entry name" value="FAD/NAD-bd_sf"/>
</dbReference>
<accession>A0A0B7KSK5</accession>
<proteinExistence type="inferred from homology"/>
<keyword evidence="5" id="KW-0521">NADP</keyword>
<comment type="cofactor">
    <cofactor evidence="1">
        <name>FAD</name>
        <dbReference type="ChEBI" id="CHEBI:57692"/>
    </cofactor>
</comment>
<comment type="similarity">
    <text evidence="2">Belongs to the FAD-binding monooxygenase family.</text>
</comment>
<dbReference type="EMBL" id="CDPU01000217">
    <property type="protein sequence ID" value="CEO57995.1"/>
    <property type="molecule type" value="Genomic_DNA"/>
</dbReference>
<dbReference type="PANTHER" id="PTHR43098">
    <property type="entry name" value="L-ORNITHINE N(5)-MONOOXYGENASE-RELATED"/>
    <property type="match status" value="1"/>
</dbReference>
<dbReference type="GO" id="GO:0016491">
    <property type="term" value="F:oxidoreductase activity"/>
    <property type="evidence" value="ECO:0007669"/>
    <property type="project" value="UniProtKB-KW"/>
</dbReference>
<dbReference type="Gene3D" id="3.50.50.60">
    <property type="entry name" value="FAD/NAD(P)-binding domain"/>
    <property type="match status" value="2"/>
</dbReference>